<dbReference type="AlphaFoldDB" id="A0A8J6YM65"/>
<sequence length="134" mass="15324">MPLKVTLKPGEKILVGTAVLANGPTKSEIVILNRVPVLRQKDIMTLEEATTVTRKLYYTILNMYTSSDQGHDYHEVYSLLIRQIVEMSLSDEALEVMHDMSSALVAGDHYRALKHCRKLIEYEEEFLKNGEKRT</sequence>
<comment type="caution">
    <text evidence="4">The sequence shown here is derived from an EMBL/GenBank/DDBJ whole genome shotgun (WGS) entry which is preliminary data.</text>
</comment>
<dbReference type="RefSeq" id="WP_192533975.1">
    <property type="nucleotide sequence ID" value="NZ_JACZHT010000002.1"/>
</dbReference>
<reference evidence="4" key="1">
    <citation type="submission" date="2020-10" db="EMBL/GenBank/DDBJ databases">
        <title>Genome sequence of the unusual species of purple photosynthetic bacteria, Phaeovibrio sulfidiphilus DSM 23193, type strain.</title>
        <authorList>
            <person name="Kyndt J.A."/>
            <person name="Meyer T.E."/>
        </authorList>
    </citation>
    <scope>NUCLEOTIDE SEQUENCE</scope>
    <source>
        <strain evidence="4">DSM 23193</strain>
    </source>
</reference>
<dbReference type="GO" id="GO:1902209">
    <property type="term" value="P:negative regulation of bacterial-type flagellum assembly"/>
    <property type="evidence" value="ECO:0007669"/>
    <property type="project" value="InterPro"/>
</dbReference>
<keyword evidence="3" id="KW-0694">RNA-binding</keyword>
<keyword evidence="1" id="KW-0678">Repressor</keyword>
<evidence type="ECO:0000313" key="4">
    <source>
        <dbReference type="EMBL" id="MBE1236980.1"/>
    </source>
</evidence>
<organism evidence="4 5">
    <name type="scientific">Phaeovibrio sulfidiphilus</name>
    <dbReference type="NCBI Taxonomy" id="1220600"/>
    <lineage>
        <taxon>Bacteria</taxon>
        <taxon>Pseudomonadati</taxon>
        <taxon>Pseudomonadota</taxon>
        <taxon>Alphaproteobacteria</taxon>
        <taxon>Rhodospirillales</taxon>
        <taxon>Rhodospirillaceae</taxon>
        <taxon>Phaeovibrio</taxon>
    </lineage>
</organism>
<dbReference type="Pfam" id="PF07378">
    <property type="entry name" value="FlbT"/>
    <property type="match status" value="1"/>
</dbReference>
<keyword evidence="4" id="KW-0966">Cell projection</keyword>
<evidence type="ECO:0000256" key="1">
    <source>
        <dbReference type="ARBA" id="ARBA00022491"/>
    </source>
</evidence>
<dbReference type="GO" id="GO:0006402">
    <property type="term" value="P:mRNA catabolic process"/>
    <property type="evidence" value="ECO:0007669"/>
    <property type="project" value="InterPro"/>
</dbReference>
<dbReference type="GO" id="GO:0044781">
    <property type="term" value="P:bacterial-type flagellum organization"/>
    <property type="evidence" value="ECO:0007669"/>
    <property type="project" value="UniProtKB-KW"/>
</dbReference>
<keyword evidence="4" id="KW-0969">Cilium</keyword>
<evidence type="ECO:0000256" key="3">
    <source>
        <dbReference type="ARBA" id="ARBA00022884"/>
    </source>
</evidence>
<dbReference type="InterPro" id="IPR009967">
    <property type="entry name" value="Flagellum_FlbT"/>
</dbReference>
<keyword evidence="4" id="KW-0282">Flagellum</keyword>
<evidence type="ECO:0000313" key="5">
    <source>
        <dbReference type="Proteomes" id="UP000631034"/>
    </source>
</evidence>
<accession>A0A8J6YM65</accession>
<dbReference type="GO" id="GO:0048027">
    <property type="term" value="F:mRNA 5'-UTR binding"/>
    <property type="evidence" value="ECO:0007669"/>
    <property type="project" value="InterPro"/>
</dbReference>
<proteinExistence type="predicted"/>
<protein>
    <submittedName>
        <fullName evidence="4">Flagellar biosynthesis repressor FlbT</fullName>
    </submittedName>
</protein>
<gene>
    <name evidence="4" type="ORF">IHV25_04880</name>
</gene>
<keyword evidence="5" id="KW-1185">Reference proteome</keyword>
<keyword evidence="2" id="KW-1005">Bacterial flagellum biogenesis</keyword>
<name>A0A8J6YM65_9PROT</name>
<evidence type="ECO:0000256" key="2">
    <source>
        <dbReference type="ARBA" id="ARBA00022795"/>
    </source>
</evidence>
<dbReference type="EMBL" id="JACZHT010000002">
    <property type="protein sequence ID" value="MBE1236980.1"/>
    <property type="molecule type" value="Genomic_DNA"/>
</dbReference>
<dbReference type="Proteomes" id="UP000631034">
    <property type="component" value="Unassembled WGS sequence"/>
</dbReference>